<dbReference type="PANTHER" id="PTHR12716:SF8">
    <property type="entry name" value="TRANSCRIPTION INITIATION FACTOR IIE SUBUNIT BETA"/>
    <property type="match status" value="1"/>
</dbReference>
<keyword evidence="5 7" id="KW-0539">Nucleus</keyword>
<name>A0A183UF68_TOXCA</name>
<dbReference type="PROSITE" id="PS51351">
    <property type="entry name" value="TFIIE_BETA_C"/>
    <property type="match status" value="1"/>
</dbReference>
<dbReference type="GO" id="GO:0001097">
    <property type="term" value="F:TFIIH-class transcription factor complex binding"/>
    <property type="evidence" value="ECO:0007669"/>
    <property type="project" value="TreeGrafter"/>
</dbReference>
<evidence type="ECO:0000256" key="5">
    <source>
        <dbReference type="ARBA" id="ARBA00023242"/>
    </source>
</evidence>
<dbReference type="SUPFAM" id="SSF46785">
    <property type="entry name" value="Winged helix' DNA-binding domain"/>
    <property type="match status" value="1"/>
</dbReference>
<dbReference type="WBParaSite" id="TCNE_0000713801-mRNA-1">
    <property type="protein sequence ID" value="TCNE_0000713801-mRNA-1"/>
    <property type="gene ID" value="TCNE_0000713801"/>
</dbReference>
<keyword evidence="2 7" id="KW-0805">Transcription regulation</keyword>
<feature type="compositionally biased region" description="Low complexity" evidence="8">
    <location>
        <begin position="15"/>
        <end position="28"/>
    </location>
</feature>
<comment type="subunit">
    <text evidence="7">Tetramer of two alpha and two beta chains.</text>
</comment>
<keyword evidence="11" id="KW-1185">Reference proteome</keyword>
<protein>
    <recommendedName>
        <fullName evidence="7">Transcription initiation factor IIE subunit beta</fullName>
    </recommendedName>
</protein>
<feature type="region of interest" description="Disordered" evidence="8">
    <location>
        <begin position="15"/>
        <end position="55"/>
    </location>
</feature>
<comment type="function">
    <text evidence="6 7">Recruits TFIIH to the initiation complex and stimulates the RNA polymerase II C-terminal domain kinase and DNA-dependent ATPase activities of TFIIH. Both TFIIH and TFIIE are required for promoter clearance by RNA polymerase.</text>
</comment>
<feature type="compositionally biased region" description="Polar residues" evidence="8">
    <location>
        <begin position="29"/>
        <end position="38"/>
    </location>
</feature>
<evidence type="ECO:0000256" key="7">
    <source>
        <dbReference type="PIRNR" id="PIRNR016398"/>
    </source>
</evidence>
<sequence>MDPALLRQQAAFKQRAARAAEMASRPQAPSTSGVSHTTYDAEASRKKKKKPTDPQLAAKSLSEFNYKVAQSSANAANFGTMAKIVDYMKKRHLTAQQWPLSLSEILEELQVYDLSKKSEAWLQQTMPSNPRLMMDESGKFLFKPPYKVKGKNSLLALLKKHHQEGKGGVLLSDLNECIPAADKHIEALGNAVIDVPTQANKRKDHVYFYNDPDTDYTIDDEFKGLWRNASVDHLDEKKIEEYLQKHGIDTMRDLAPKRKIVGPPKRKAVKRRANQKVHNEHLSNVLEDYN</sequence>
<evidence type="ECO:0000256" key="1">
    <source>
        <dbReference type="ARBA" id="ARBA00004123"/>
    </source>
</evidence>
<dbReference type="InterPro" id="IPR036388">
    <property type="entry name" value="WH-like_DNA-bd_sf"/>
</dbReference>
<dbReference type="Proteomes" id="UP000050794">
    <property type="component" value="Unassembled WGS sequence"/>
</dbReference>
<dbReference type="FunFam" id="1.10.10.10:FF:000177">
    <property type="entry name" value="Transcription initiation factor IIE subunit beta"/>
    <property type="match status" value="1"/>
</dbReference>
<dbReference type="InterPro" id="IPR040501">
    <property type="entry name" value="TFA2_Winged_2"/>
</dbReference>
<accession>A0A183UF68</accession>
<dbReference type="Gene3D" id="1.10.10.10">
    <property type="entry name" value="Winged helix-like DNA-binding domain superfamily/Winged helix DNA-binding domain"/>
    <property type="match status" value="1"/>
</dbReference>
<evidence type="ECO:0000259" key="9">
    <source>
        <dbReference type="PROSITE" id="PS51351"/>
    </source>
</evidence>
<dbReference type="InterPro" id="IPR003166">
    <property type="entry name" value="TFIIE_bsu_DNA-bd"/>
</dbReference>
<dbReference type="AlphaFoldDB" id="A0A183UF68"/>
<evidence type="ECO:0000313" key="11">
    <source>
        <dbReference type="Proteomes" id="UP000050794"/>
    </source>
</evidence>
<dbReference type="InterPro" id="IPR036390">
    <property type="entry name" value="WH_DNA-bd_sf"/>
</dbReference>
<dbReference type="InterPro" id="IPR016656">
    <property type="entry name" value="TFIIE-bsu"/>
</dbReference>
<keyword evidence="4 7" id="KW-0804">Transcription</keyword>
<organism evidence="11 12">
    <name type="scientific">Toxocara canis</name>
    <name type="common">Canine roundworm</name>
    <dbReference type="NCBI Taxonomy" id="6265"/>
    <lineage>
        <taxon>Eukaryota</taxon>
        <taxon>Metazoa</taxon>
        <taxon>Ecdysozoa</taxon>
        <taxon>Nematoda</taxon>
        <taxon>Chromadorea</taxon>
        <taxon>Rhabditida</taxon>
        <taxon>Spirurina</taxon>
        <taxon>Ascaridomorpha</taxon>
        <taxon>Ascaridoidea</taxon>
        <taxon>Toxocaridae</taxon>
        <taxon>Toxocara</taxon>
    </lineage>
</organism>
<dbReference type="GO" id="GO:0005673">
    <property type="term" value="C:transcription factor TFIIE complex"/>
    <property type="evidence" value="ECO:0007669"/>
    <property type="project" value="UniProtKB-UniRule"/>
</dbReference>
<dbReference type="PIRSF" id="PIRSF016398">
    <property type="entry name" value="TFIIE-beta"/>
    <property type="match status" value="1"/>
</dbReference>
<evidence type="ECO:0000313" key="12">
    <source>
        <dbReference type="WBParaSite" id="TCNE_0000713801-mRNA-1"/>
    </source>
</evidence>
<evidence type="ECO:0000256" key="2">
    <source>
        <dbReference type="ARBA" id="ARBA00023015"/>
    </source>
</evidence>
<proteinExistence type="inferred from homology"/>
<dbReference type="GO" id="GO:0006367">
    <property type="term" value="P:transcription initiation at RNA polymerase II promoter"/>
    <property type="evidence" value="ECO:0007669"/>
    <property type="project" value="UniProtKB-UniRule"/>
</dbReference>
<reference evidence="10 11" key="2">
    <citation type="submission" date="2018-11" db="EMBL/GenBank/DDBJ databases">
        <authorList>
            <consortium name="Pathogen Informatics"/>
        </authorList>
    </citation>
    <scope>NUCLEOTIDE SEQUENCE [LARGE SCALE GENOMIC DNA]</scope>
</reference>
<feature type="domain" description="TFIIE beta" evidence="9">
    <location>
        <begin position="60"/>
        <end position="149"/>
    </location>
</feature>
<gene>
    <name evidence="10" type="ORF">TCNE_LOCUS7138</name>
</gene>
<evidence type="ECO:0000256" key="3">
    <source>
        <dbReference type="ARBA" id="ARBA00023125"/>
    </source>
</evidence>
<dbReference type="EMBL" id="UYWY01019622">
    <property type="protein sequence ID" value="VDM38459.1"/>
    <property type="molecule type" value="Genomic_DNA"/>
</dbReference>
<dbReference type="CDD" id="cd07977">
    <property type="entry name" value="TFIIE_beta_winged_helix"/>
    <property type="match status" value="1"/>
</dbReference>
<comment type="subcellular location">
    <subcellularLocation>
        <location evidence="1 7">Nucleus</location>
    </subcellularLocation>
</comment>
<keyword evidence="3 7" id="KW-0238">DNA-binding</keyword>
<dbReference type="Pfam" id="PF18121">
    <property type="entry name" value="TFA2_Winged_2"/>
    <property type="match status" value="1"/>
</dbReference>
<evidence type="ECO:0000256" key="4">
    <source>
        <dbReference type="ARBA" id="ARBA00023163"/>
    </source>
</evidence>
<dbReference type="PANTHER" id="PTHR12716">
    <property type="entry name" value="TRANSCRIPTION INITIATION FACTOR IIE, BETA SUBUNIT"/>
    <property type="match status" value="1"/>
</dbReference>
<reference evidence="12" key="1">
    <citation type="submission" date="2016-06" db="UniProtKB">
        <authorList>
            <consortium name="WormBaseParasite"/>
        </authorList>
    </citation>
    <scope>IDENTIFICATION</scope>
</reference>
<dbReference type="Pfam" id="PF02186">
    <property type="entry name" value="TFIIE_beta"/>
    <property type="match status" value="1"/>
</dbReference>
<evidence type="ECO:0000313" key="10">
    <source>
        <dbReference type="EMBL" id="VDM38459.1"/>
    </source>
</evidence>
<evidence type="ECO:0000256" key="8">
    <source>
        <dbReference type="SAM" id="MobiDB-lite"/>
    </source>
</evidence>
<comment type="similarity">
    <text evidence="7">Belongs to the TFIIE beta subunit family.</text>
</comment>
<evidence type="ECO:0000256" key="6">
    <source>
        <dbReference type="ARBA" id="ARBA00025581"/>
    </source>
</evidence>
<dbReference type="GO" id="GO:0003677">
    <property type="term" value="F:DNA binding"/>
    <property type="evidence" value="ECO:0007669"/>
    <property type="project" value="UniProtKB-UniRule"/>
</dbReference>